<organism evidence="3 4">
    <name type="scientific">Prototheca wickerhamii</name>
    <dbReference type="NCBI Taxonomy" id="3111"/>
    <lineage>
        <taxon>Eukaryota</taxon>
        <taxon>Viridiplantae</taxon>
        <taxon>Chlorophyta</taxon>
        <taxon>core chlorophytes</taxon>
        <taxon>Trebouxiophyceae</taxon>
        <taxon>Chlorellales</taxon>
        <taxon>Chlorellaceae</taxon>
        <taxon>Prototheca</taxon>
    </lineage>
</organism>
<feature type="compositionally biased region" description="Low complexity" evidence="2">
    <location>
        <begin position="268"/>
        <end position="277"/>
    </location>
</feature>
<name>A0AAD9IH29_PROWI</name>
<dbReference type="PROSITE" id="PS50005">
    <property type="entry name" value="TPR"/>
    <property type="match status" value="1"/>
</dbReference>
<evidence type="ECO:0008006" key="5">
    <source>
        <dbReference type="Google" id="ProtNLM"/>
    </source>
</evidence>
<dbReference type="Gene3D" id="1.25.40.10">
    <property type="entry name" value="Tetratricopeptide repeat domain"/>
    <property type="match status" value="1"/>
</dbReference>
<reference evidence="3" key="1">
    <citation type="submission" date="2021-01" db="EMBL/GenBank/DDBJ databases">
        <authorList>
            <person name="Eckstrom K.M.E."/>
        </authorList>
    </citation>
    <scope>NUCLEOTIDE SEQUENCE</scope>
    <source>
        <strain evidence="3">UVCC 0001</strain>
    </source>
</reference>
<proteinExistence type="predicted"/>
<evidence type="ECO:0000313" key="4">
    <source>
        <dbReference type="Proteomes" id="UP001255856"/>
    </source>
</evidence>
<feature type="compositionally biased region" description="Acidic residues" evidence="2">
    <location>
        <begin position="191"/>
        <end position="202"/>
    </location>
</feature>
<protein>
    <recommendedName>
        <fullName evidence="5">Tetratricopeptide repeat protein</fullName>
    </recommendedName>
</protein>
<accession>A0AAD9IH29</accession>
<dbReference type="SUPFAM" id="SSF48452">
    <property type="entry name" value="TPR-like"/>
    <property type="match status" value="1"/>
</dbReference>
<comment type="caution">
    <text evidence="3">The sequence shown here is derived from an EMBL/GenBank/DDBJ whole genome shotgun (WGS) entry which is preliminary data.</text>
</comment>
<feature type="compositionally biased region" description="Low complexity" evidence="2">
    <location>
        <begin position="109"/>
        <end position="178"/>
    </location>
</feature>
<feature type="compositionally biased region" description="Acidic residues" evidence="2">
    <location>
        <begin position="68"/>
        <end position="79"/>
    </location>
</feature>
<sequence length="604" mass="62128">MTPAPKDSIQSPGHDSRDATPSLPANKDSEPAEAAAQAPTRDPDEPETTANAAADHVTSAVQPISDTAELDIAEEDAQDEVNTPRLRQDDSFANVAAAESVRAAEKAEAIAASEPREAAQPAAESESAAEAAEVNAANEPREAAQPAAESESATEAAEVNAANEPREAAQPAATTEPALPRLQRPASVVESEIDVAEEDGLDEVNTPRLRERDSSAGSVLVLSGQANGDGPAEEEEDAAKTESEGGKGLENGDLAEPHESVPEGDGIAPAAAVPAAAENGHTSLSSEESKGPEAAQATEAVAPAEEAVESKADEPESQQQPAAGEELGSVTEEQVWARLPAPLPALTADSRPAPGAPLTLQERRVEKAVGLAAVLLEDSTRPVSMAIKALQTALRVGLEGDVRPSAIASVAKRLAELLLRDTRPAEALEPAALACAAAREAGSIEGRCEALAVLGDVLTAQGQTEDALDAYKAAVGLYQDESADPALLSLYWSIPHAMRRAGDVAGASAAMRVGCRLMHGAARELDTRALAAGVARAAVNGALGRAEEPGAVPQWAIWARDARELAMRGLQEAAEWLAAAGAAPEELRAVLAEATAANQERFGQ</sequence>
<feature type="compositionally biased region" description="Low complexity" evidence="2">
    <location>
        <begin position="292"/>
        <end position="305"/>
    </location>
</feature>
<dbReference type="InterPro" id="IPR011990">
    <property type="entry name" value="TPR-like_helical_dom_sf"/>
</dbReference>
<feature type="repeat" description="TPR" evidence="1">
    <location>
        <begin position="448"/>
        <end position="481"/>
    </location>
</feature>
<dbReference type="EMBL" id="JASFZW010000006">
    <property type="protein sequence ID" value="KAK2077471.1"/>
    <property type="molecule type" value="Genomic_DNA"/>
</dbReference>
<evidence type="ECO:0000256" key="1">
    <source>
        <dbReference type="PROSITE-ProRule" id="PRU00339"/>
    </source>
</evidence>
<gene>
    <name evidence="3" type="ORF">QBZ16_004316</name>
</gene>
<dbReference type="InterPro" id="IPR019734">
    <property type="entry name" value="TPR_rpt"/>
</dbReference>
<keyword evidence="1" id="KW-0802">TPR repeat</keyword>
<evidence type="ECO:0000256" key="2">
    <source>
        <dbReference type="SAM" id="MobiDB-lite"/>
    </source>
</evidence>
<feature type="compositionally biased region" description="Basic and acidic residues" evidence="2">
    <location>
        <begin position="238"/>
        <end position="247"/>
    </location>
</feature>
<evidence type="ECO:0000313" key="3">
    <source>
        <dbReference type="EMBL" id="KAK2077471.1"/>
    </source>
</evidence>
<feature type="region of interest" description="Disordered" evidence="2">
    <location>
        <begin position="1"/>
        <end position="331"/>
    </location>
</feature>
<dbReference type="AlphaFoldDB" id="A0AAD9IH29"/>
<keyword evidence="4" id="KW-1185">Reference proteome</keyword>
<dbReference type="Proteomes" id="UP001255856">
    <property type="component" value="Unassembled WGS sequence"/>
</dbReference>